<dbReference type="OrthoDB" id="10250354at2759"/>
<dbReference type="InterPro" id="IPR052758">
    <property type="entry name" value="SRC_co-chaperone"/>
</dbReference>
<organism evidence="5 6">
    <name type="scientific">Macrolepiota fuliginosa MF-IS2</name>
    <dbReference type="NCBI Taxonomy" id="1400762"/>
    <lineage>
        <taxon>Eukaryota</taxon>
        <taxon>Fungi</taxon>
        <taxon>Dikarya</taxon>
        <taxon>Basidiomycota</taxon>
        <taxon>Agaricomycotina</taxon>
        <taxon>Agaricomycetes</taxon>
        <taxon>Agaricomycetidae</taxon>
        <taxon>Agaricales</taxon>
        <taxon>Agaricineae</taxon>
        <taxon>Agaricaceae</taxon>
        <taxon>Macrolepiota</taxon>
    </lineage>
</organism>
<feature type="region of interest" description="Disordered" evidence="3">
    <location>
        <begin position="1"/>
        <end position="77"/>
    </location>
</feature>
<comment type="caution">
    <text evidence="5">The sequence shown here is derived from an EMBL/GenBank/DDBJ whole genome shotgun (WGS) entry which is preliminary data.</text>
</comment>
<dbReference type="SMART" id="SM00028">
    <property type="entry name" value="TPR"/>
    <property type="match status" value="7"/>
</dbReference>
<dbReference type="PROSITE" id="PS00636">
    <property type="entry name" value="DNAJ_1"/>
    <property type="match status" value="1"/>
</dbReference>
<dbReference type="SUPFAM" id="SSF48452">
    <property type="entry name" value="TPR-like"/>
    <property type="match status" value="3"/>
</dbReference>
<proteinExistence type="predicted"/>
<dbReference type="PRINTS" id="PR00625">
    <property type="entry name" value="JDOMAIN"/>
</dbReference>
<dbReference type="Gene3D" id="1.10.287.110">
    <property type="entry name" value="DnaJ domain"/>
    <property type="match status" value="1"/>
</dbReference>
<dbReference type="Pfam" id="PF00226">
    <property type="entry name" value="DnaJ"/>
    <property type="match status" value="1"/>
</dbReference>
<dbReference type="InterPro" id="IPR011990">
    <property type="entry name" value="TPR-like_helical_dom_sf"/>
</dbReference>
<keyword evidence="2" id="KW-0175">Coiled coil</keyword>
<dbReference type="SUPFAM" id="SSF46565">
    <property type="entry name" value="Chaperone J-domain"/>
    <property type="match status" value="1"/>
</dbReference>
<dbReference type="InterPro" id="IPR019734">
    <property type="entry name" value="TPR_rpt"/>
</dbReference>
<evidence type="ECO:0000256" key="2">
    <source>
        <dbReference type="SAM" id="Coils"/>
    </source>
</evidence>
<dbReference type="PROSITE" id="PS50076">
    <property type="entry name" value="DNAJ_2"/>
    <property type="match status" value="1"/>
</dbReference>
<keyword evidence="1" id="KW-0802">TPR repeat</keyword>
<accession>A0A9P5X7D6</accession>
<dbReference type="AlphaFoldDB" id="A0A9P5X7D6"/>
<name>A0A9P5X7D6_9AGAR</name>
<dbReference type="Gene3D" id="1.25.40.10">
    <property type="entry name" value="Tetratricopeptide repeat domain"/>
    <property type="match status" value="1"/>
</dbReference>
<feature type="compositionally biased region" description="Polar residues" evidence="3">
    <location>
        <begin position="44"/>
        <end position="57"/>
    </location>
</feature>
<dbReference type="InterPro" id="IPR036869">
    <property type="entry name" value="J_dom_sf"/>
</dbReference>
<evidence type="ECO:0000256" key="3">
    <source>
        <dbReference type="SAM" id="MobiDB-lite"/>
    </source>
</evidence>
<feature type="domain" description="J" evidence="4">
    <location>
        <begin position="459"/>
        <end position="520"/>
    </location>
</feature>
<feature type="compositionally biased region" description="Low complexity" evidence="3">
    <location>
        <begin position="8"/>
        <end position="43"/>
    </location>
</feature>
<protein>
    <recommendedName>
        <fullName evidence="4">J domain-containing protein</fullName>
    </recommendedName>
</protein>
<keyword evidence="6" id="KW-1185">Reference proteome</keyword>
<feature type="repeat" description="TPR" evidence="1">
    <location>
        <begin position="84"/>
        <end position="117"/>
    </location>
</feature>
<evidence type="ECO:0000313" key="6">
    <source>
        <dbReference type="Proteomes" id="UP000807342"/>
    </source>
</evidence>
<evidence type="ECO:0000313" key="5">
    <source>
        <dbReference type="EMBL" id="KAF9445843.1"/>
    </source>
</evidence>
<dbReference type="PANTHER" id="PTHR44200">
    <property type="entry name" value="DNAJ HOMOLOG SUBFAMILY C MEMBER 7"/>
    <property type="match status" value="1"/>
</dbReference>
<reference evidence="5" key="1">
    <citation type="submission" date="2020-11" db="EMBL/GenBank/DDBJ databases">
        <authorList>
            <consortium name="DOE Joint Genome Institute"/>
            <person name="Ahrendt S."/>
            <person name="Riley R."/>
            <person name="Andreopoulos W."/>
            <person name="Labutti K."/>
            <person name="Pangilinan J."/>
            <person name="Ruiz-Duenas F.J."/>
            <person name="Barrasa J.M."/>
            <person name="Sanchez-Garcia M."/>
            <person name="Camarero S."/>
            <person name="Miyauchi S."/>
            <person name="Serrano A."/>
            <person name="Linde D."/>
            <person name="Babiker R."/>
            <person name="Drula E."/>
            <person name="Ayuso-Fernandez I."/>
            <person name="Pacheco R."/>
            <person name="Padilla G."/>
            <person name="Ferreira P."/>
            <person name="Barriuso J."/>
            <person name="Kellner H."/>
            <person name="Castanera R."/>
            <person name="Alfaro M."/>
            <person name="Ramirez L."/>
            <person name="Pisabarro A.G."/>
            <person name="Kuo A."/>
            <person name="Tritt A."/>
            <person name="Lipzen A."/>
            <person name="He G."/>
            <person name="Yan M."/>
            <person name="Ng V."/>
            <person name="Cullen D."/>
            <person name="Martin F."/>
            <person name="Rosso M.-N."/>
            <person name="Henrissat B."/>
            <person name="Hibbett D."/>
            <person name="Martinez A.T."/>
            <person name="Grigoriev I.V."/>
        </authorList>
    </citation>
    <scope>NUCLEOTIDE SEQUENCE</scope>
    <source>
        <strain evidence="5">MF-IS2</strain>
    </source>
</reference>
<dbReference type="SMART" id="SM00271">
    <property type="entry name" value="DnaJ"/>
    <property type="match status" value="1"/>
</dbReference>
<dbReference type="InterPro" id="IPR001623">
    <property type="entry name" value="DnaJ_domain"/>
</dbReference>
<evidence type="ECO:0000256" key="1">
    <source>
        <dbReference type="PROSITE-ProRule" id="PRU00339"/>
    </source>
</evidence>
<sequence length="583" mass="62836">MANKKARQAANRANKAQQNGTAAAPAAANGTAGETSAAESGSSVPVSPVNTSINGSATPDVAEGSPKEPEQAVAETPEELAMRAEKVKESGNVAFKAARYGQAIDLYTEAIQLNTSEPSYLTNRAAAYMGLKRFRPALEDCQHAATLQQASPSPKTLLRLARCQLALGSTIGAASTVKDILSIEPTNAQALQLREKIKVLESHVKNFETARGKKDWGHARLALDKCLQAIEGEGGEVPADWRIWRVELELARGNWESANIAANDALRMNTNSPDVLALRGLVLFLSGKLEQAKTHVQNALRLDPSCEPAMKLRKRVRDVERLKEEGNVAFKAGKFDEAVEKYTEALDRIGEAQEEGKGGQIRATLLSNRATTLLKLSKHEEALKDTSASLDLSPNSFKALRTRARINLHLENFDASVADFKSAIQQAQTESSATDADVRALRTELKKAEAALKRSKTKDYYKILGIARDCNESEIKKGYRRESLKHHPDKGGDEEKFKLVVEAHAVLSDPQRRARYDMGEDEDGLNDGGGMGGGHAHMDLSELFGQFQGGNFAGGGFPGGGGFSSFGGGAGGRRGFQSHGFPF</sequence>
<dbReference type="EMBL" id="MU151277">
    <property type="protein sequence ID" value="KAF9445843.1"/>
    <property type="molecule type" value="Genomic_DNA"/>
</dbReference>
<feature type="coiled-coil region" evidence="2">
    <location>
        <begin position="410"/>
        <end position="458"/>
    </location>
</feature>
<dbReference type="Pfam" id="PF13432">
    <property type="entry name" value="TPR_16"/>
    <property type="match status" value="1"/>
</dbReference>
<feature type="repeat" description="TPR" evidence="1">
    <location>
        <begin position="273"/>
        <end position="306"/>
    </location>
</feature>
<feature type="repeat" description="TPR" evidence="1">
    <location>
        <begin position="363"/>
        <end position="396"/>
    </location>
</feature>
<dbReference type="PROSITE" id="PS50005">
    <property type="entry name" value="TPR"/>
    <property type="match status" value="3"/>
</dbReference>
<dbReference type="Proteomes" id="UP000807342">
    <property type="component" value="Unassembled WGS sequence"/>
</dbReference>
<evidence type="ECO:0000259" key="4">
    <source>
        <dbReference type="PROSITE" id="PS50076"/>
    </source>
</evidence>
<dbReference type="InterPro" id="IPR018253">
    <property type="entry name" value="DnaJ_domain_CS"/>
</dbReference>
<gene>
    <name evidence="5" type="ORF">P691DRAFT_777269</name>
</gene>
<dbReference type="PANTHER" id="PTHR44200:SF1">
    <property type="entry name" value="DNAJ HOMOLOG SUBFAMILY C MEMBER 7"/>
    <property type="match status" value="1"/>
</dbReference>
<dbReference type="CDD" id="cd06257">
    <property type="entry name" value="DnaJ"/>
    <property type="match status" value="1"/>
</dbReference>